<sequence>MEVDMIRLSSGLAYHLPGAALLTNGLSRSISAENPTGAKGQGGRAANHLGVGRKGSPFIKLKQGETATIAEIEGPGVIQSLWFTIPDRTGAGDYVLRDLVLRMYWDGSDQPSVEVPFGDFFCNGFGVRCNVNSLPIAVNPTGGMNCYFPMPFRSAAVITVENQHPGDIPLFYYQINYMLVGELPEEAAYFHAQWRRESITAPQRDFIILDGIRGKGQYIGTYLAWASLERYWWGEGEIKFYLDGDEEWPTICGTGTEDYFGGAWCFYEQRDGKMHETTYSTPFLGYPFSSKSDTTRPGQFPEDAVPMHGLYRWHLPDPICFAQDIRVEIQQIGHNGRELFERSDDISSVAYWYQDRPQAAFPALPAAERRRPR</sequence>
<comment type="caution">
    <text evidence="1">The sequence shown here is derived from an EMBL/GenBank/DDBJ whole genome shotgun (WGS) entry which is preliminary data.</text>
</comment>
<proteinExistence type="predicted"/>
<gene>
    <name evidence="1" type="ORF">PDENDC454_13892</name>
</gene>
<dbReference type="PATRIC" id="fig|1131935.3.peg.2874"/>
<dbReference type="Gene3D" id="2.60.120.1390">
    <property type="match status" value="1"/>
</dbReference>
<dbReference type="STRING" id="1131935.PDENDC454_13892"/>
<evidence type="ECO:0000313" key="1">
    <source>
        <dbReference type="EMBL" id="EHQ61680.1"/>
    </source>
</evidence>
<dbReference type="InterPro" id="IPR021345">
    <property type="entry name" value="DUF2961"/>
</dbReference>
<protein>
    <recommendedName>
        <fullName evidence="3">DUF2961 domain-containing protein</fullName>
    </recommendedName>
</protein>
<evidence type="ECO:0008006" key="3">
    <source>
        <dbReference type="Google" id="ProtNLM"/>
    </source>
</evidence>
<dbReference type="Pfam" id="PF11175">
    <property type="entry name" value="DUF2961"/>
    <property type="match status" value="1"/>
</dbReference>
<keyword evidence="2" id="KW-1185">Reference proteome</keyword>
<name>H3SGX3_9BACL</name>
<reference evidence="1 2" key="1">
    <citation type="journal article" date="2012" name="J. Bacteriol.">
        <title>Genome Sequence of the Pattern-Forming Social Bacterium Paenibacillus dendritiformis C454 Chiral Morphotype.</title>
        <authorList>
            <person name="Sirota-Madi A."/>
            <person name="Olender T."/>
            <person name="Helman Y."/>
            <person name="Brainis I."/>
            <person name="Finkelshtein A."/>
            <person name="Roth D."/>
            <person name="Hagai E."/>
            <person name="Leshkowitz D."/>
            <person name="Brodsky L."/>
            <person name="Galatenko V."/>
            <person name="Nikolaev V."/>
            <person name="Gutnick D.L."/>
            <person name="Lancet D."/>
            <person name="Ben-Jacob E."/>
        </authorList>
    </citation>
    <scope>NUCLEOTIDE SEQUENCE [LARGE SCALE GENOMIC DNA]</scope>
    <source>
        <strain evidence="1 2">C454</strain>
    </source>
</reference>
<evidence type="ECO:0000313" key="2">
    <source>
        <dbReference type="Proteomes" id="UP000003900"/>
    </source>
</evidence>
<dbReference type="AlphaFoldDB" id="H3SGX3"/>
<accession>H3SGX3</accession>
<dbReference type="Proteomes" id="UP000003900">
    <property type="component" value="Unassembled WGS sequence"/>
</dbReference>
<dbReference type="EMBL" id="AHKH01000032">
    <property type="protein sequence ID" value="EHQ61680.1"/>
    <property type="molecule type" value="Genomic_DNA"/>
</dbReference>
<organism evidence="1 2">
    <name type="scientific">Paenibacillus dendritiformis C454</name>
    <dbReference type="NCBI Taxonomy" id="1131935"/>
    <lineage>
        <taxon>Bacteria</taxon>
        <taxon>Bacillati</taxon>
        <taxon>Bacillota</taxon>
        <taxon>Bacilli</taxon>
        <taxon>Bacillales</taxon>
        <taxon>Paenibacillaceae</taxon>
        <taxon>Paenibacillus</taxon>
    </lineage>
</organism>